<dbReference type="AlphaFoldDB" id="A0A0U4EBQ2"/>
<accession>A0A0U4EBQ2</accession>
<keyword evidence="2" id="KW-1185">Reference proteome</keyword>
<gene>
    <name evidence="1" type="ORF">AOX59_18720</name>
</gene>
<dbReference type="STRING" id="1472767.AOX59_18720"/>
<name>A0A0U4EBQ2_9BACI</name>
<protein>
    <submittedName>
        <fullName evidence="1">Uncharacterized protein</fullName>
    </submittedName>
</protein>
<reference evidence="1 2" key="1">
    <citation type="submission" date="2016-01" db="EMBL/GenBank/DDBJ databases">
        <title>Complete genome sequence of strain Lentibacillus amyloliquefaciens LAM0015T isolated from saline sediment.</title>
        <authorList>
            <person name="Wang J.-L."/>
            <person name="He M.-X."/>
        </authorList>
    </citation>
    <scope>NUCLEOTIDE SEQUENCE [LARGE SCALE GENOMIC DNA]</scope>
    <source>
        <strain evidence="1 2">LAM0015</strain>
    </source>
</reference>
<dbReference type="OrthoDB" id="2974389at2"/>
<dbReference type="Proteomes" id="UP000050331">
    <property type="component" value="Chromosome"/>
</dbReference>
<sequence length="71" mass="8683">MTELQRFQNRYLDILQAEEPTRTNRLNNLLDDMQAMYRIPLLRNTEFEQKNPRIMHLFRIVSKSRNFEGVK</sequence>
<organism evidence="1 2">
    <name type="scientific">Lentibacillus amyloliquefaciens</name>
    <dbReference type="NCBI Taxonomy" id="1472767"/>
    <lineage>
        <taxon>Bacteria</taxon>
        <taxon>Bacillati</taxon>
        <taxon>Bacillota</taxon>
        <taxon>Bacilli</taxon>
        <taxon>Bacillales</taxon>
        <taxon>Bacillaceae</taxon>
        <taxon>Lentibacillus</taxon>
    </lineage>
</organism>
<proteinExistence type="predicted"/>
<dbReference type="RefSeq" id="WP_068447947.1">
    <property type="nucleotide sequence ID" value="NZ_CP013862.1"/>
</dbReference>
<dbReference type="KEGG" id="lao:AOX59_18720"/>
<evidence type="ECO:0000313" key="1">
    <source>
        <dbReference type="EMBL" id="ALX50433.1"/>
    </source>
</evidence>
<evidence type="ECO:0000313" key="2">
    <source>
        <dbReference type="Proteomes" id="UP000050331"/>
    </source>
</evidence>
<dbReference type="EMBL" id="CP013862">
    <property type="protein sequence ID" value="ALX50433.1"/>
    <property type="molecule type" value="Genomic_DNA"/>
</dbReference>